<protein>
    <recommendedName>
        <fullName evidence="1">MobA/VirD2-like nuclease domain-containing protein</fullName>
    </recommendedName>
</protein>
<dbReference type="Pfam" id="PF03432">
    <property type="entry name" value="Relaxase"/>
    <property type="match status" value="1"/>
</dbReference>
<gene>
    <name evidence="2" type="ORF">BZG02_20445</name>
</gene>
<dbReference type="EMBL" id="MVDD01000038">
    <property type="protein sequence ID" value="PKQ60181.1"/>
    <property type="molecule type" value="Genomic_DNA"/>
</dbReference>
<evidence type="ECO:0000313" key="2">
    <source>
        <dbReference type="EMBL" id="PKQ60181.1"/>
    </source>
</evidence>
<dbReference type="OrthoDB" id="3035232at2"/>
<feature type="domain" description="MobA/VirD2-like nuclease" evidence="1">
    <location>
        <begin position="18"/>
        <end position="145"/>
    </location>
</feature>
<evidence type="ECO:0000313" key="3">
    <source>
        <dbReference type="Proteomes" id="UP000233535"/>
    </source>
</evidence>
<dbReference type="RefSeq" id="WP_101263610.1">
    <property type="nucleotide sequence ID" value="NZ_MVDD01000038.1"/>
</dbReference>
<sequence length="253" mass="28591">MIGKGKSISHTGNAINYAVEKHKAELIDKHNLIGETGKEVEAEFKMCQNLNGRCENNTLSFVLSPSIDDGEKLNDANLLGIANEFLEKMNLSSHQAIILKHQDKKHKHLHIYVNRIGFDGKAYKDNHIGKASQRVAHEVAKSKGLTCARDVEELNKENTKGIRKEIGQRMDQLIKDHKPRNFDDFKDLCKASKIDLFPTINKKTGQFQGYRVGFDQFNFKASEIGKKFTLSNLEIAFKSVKTLRVNKGFSNGF</sequence>
<proteinExistence type="predicted"/>
<accession>A0A2N3HQ58</accession>
<organism evidence="2 3">
    <name type="scientific">Labilibaculum filiforme</name>
    <dbReference type="NCBI Taxonomy" id="1940526"/>
    <lineage>
        <taxon>Bacteria</taxon>
        <taxon>Pseudomonadati</taxon>
        <taxon>Bacteroidota</taxon>
        <taxon>Bacteroidia</taxon>
        <taxon>Marinilabiliales</taxon>
        <taxon>Marinifilaceae</taxon>
        <taxon>Labilibaculum</taxon>
    </lineage>
</organism>
<dbReference type="AlphaFoldDB" id="A0A2N3HQ58"/>
<keyword evidence="3" id="KW-1185">Reference proteome</keyword>
<evidence type="ECO:0000259" key="1">
    <source>
        <dbReference type="Pfam" id="PF03432"/>
    </source>
</evidence>
<dbReference type="Proteomes" id="UP000233535">
    <property type="component" value="Unassembled WGS sequence"/>
</dbReference>
<comment type="caution">
    <text evidence="2">The sequence shown here is derived from an EMBL/GenBank/DDBJ whole genome shotgun (WGS) entry which is preliminary data.</text>
</comment>
<reference evidence="2 3" key="1">
    <citation type="journal article" date="2017" name="Front. Microbiol.">
        <title>Labilibaculum manganireducens gen. nov., sp. nov. and Labilibaculum filiforme sp. nov., Novel Bacteroidetes Isolated from Subsurface Sediments of the Baltic Sea.</title>
        <authorList>
            <person name="Vandieken V."/>
            <person name="Marshall I.P."/>
            <person name="Niemann H."/>
            <person name="Engelen B."/>
            <person name="Cypionka H."/>
        </authorList>
    </citation>
    <scope>NUCLEOTIDE SEQUENCE [LARGE SCALE GENOMIC DNA]</scope>
    <source>
        <strain evidence="2 3">59.16B</strain>
    </source>
</reference>
<name>A0A2N3HQ58_9BACT</name>
<dbReference type="InterPro" id="IPR005094">
    <property type="entry name" value="Endonuclease_MobA/VirD2"/>
</dbReference>